<dbReference type="AlphaFoldDB" id="A0AAJ2S2H2"/>
<dbReference type="Gene3D" id="3.40.50.720">
    <property type="entry name" value="NAD(P)-binding Rossmann-like Domain"/>
    <property type="match status" value="1"/>
</dbReference>
<proteinExistence type="predicted"/>
<reference evidence="3" key="1">
    <citation type="submission" date="2023-11" db="EMBL/GenBank/DDBJ databases">
        <title>MicrobeMod: A computational toolkit for identifying prokaryotic methylation and restriction-modification with nanopore sequencing.</title>
        <authorList>
            <person name="Crits-Christoph A."/>
            <person name="Kang S.C."/>
            <person name="Lee H."/>
            <person name="Ostrov N."/>
        </authorList>
    </citation>
    <scope>NUCLEOTIDE SEQUENCE</scope>
    <source>
        <strain evidence="3">ATCC BAA-953</strain>
    </source>
</reference>
<dbReference type="InterPro" id="IPR050177">
    <property type="entry name" value="Lipid_A_modif_metabolic_enz"/>
</dbReference>
<sequence length="372" mass="39972">MKILIVGNMGYVGSVLVRELAARYPSATLHGYDNAYFAHCLTGADFLPERYLAQQFLGDVRDIPAGFFEGYTAVVQLAAISNDPMGDRFAAVTAEVNQYATVAMAKAAAQAGVENFVFASSCSIYGIALGAPRCEADAVAPVTAYACSKIAAEEALAGIEGDMVITSLRFATACGMSERLRLDLVLNDFVACALSQQHITVLSDGSPWRPLIDVSDMARAISWAIQRKPENGGRILNINTGSNERNHQVRDLATAVAQAIPGTTLSINTQAPADSRSYQVDFSLFAKLAPEHQPKMTLLDSIMGVVNGLKGMKFTDAQFRTSRYVRLHALQAHIDEGRLSENLSWQIRNGVTPTASPGSSSVTSMPEMEAKP</sequence>
<name>A0AAJ2S2H2_9GAMM</name>
<gene>
    <name evidence="3" type="ORF">SIL78_14020</name>
</gene>
<dbReference type="RefSeq" id="WP_231657287.1">
    <property type="nucleotide sequence ID" value="NZ_CANKXH010000013.1"/>
</dbReference>
<protein>
    <submittedName>
        <fullName evidence="3">SDR family oxidoreductase</fullName>
    </submittedName>
</protein>
<dbReference type="EMBL" id="JAWXXT010000001">
    <property type="protein sequence ID" value="MDX5978676.1"/>
    <property type="molecule type" value="Genomic_DNA"/>
</dbReference>
<dbReference type="InterPro" id="IPR036291">
    <property type="entry name" value="NAD(P)-bd_dom_sf"/>
</dbReference>
<feature type="domain" description="NAD-dependent epimerase/dehydratase" evidence="2">
    <location>
        <begin position="3"/>
        <end position="238"/>
    </location>
</feature>
<dbReference type="Proteomes" id="UP001276761">
    <property type="component" value="Unassembled WGS sequence"/>
</dbReference>
<dbReference type="Pfam" id="PF01370">
    <property type="entry name" value="Epimerase"/>
    <property type="match status" value="1"/>
</dbReference>
<organism evidence="3 4">
    <name type="scientific">Vreelandella alkaliphila</name>
    <dbReference type="NCBI Taxonomy" id="272774"/>
    <lineage>
        <taxon>Bacteria</taxon>
        <taxon>Pseudomonadati</taxon>
        <taxon>Pseudomonadota</taxon>
        <taxon>Gammaproteobacteria</taxon>
        <taxon>Oceanospirillales</taxon>
        <taxon>Halomonadaceae</taxon>
        <taxon>Vreelandella</taxon>
    </lineage>
</organism>
<dbReference type="SUPFAM" id="SSF51735">
    <property type="entry name" value="NAD(P)-binding Rossmann-fold domains"/>
    <property type="match status" value="1"/>
</dbReference>
<accession>A0AAJ2S2H2</accession>
<dbReference type="GeneID" id="303166634"/>
<feature type="region of interest" description="Disordered" evidence="1">
    <location>
        <begin position="350"/>
        <end position="372"/>
    </location>
</feature>
<evidence type="ECO:0000313" key="3">
    <source>
        <dbReference type="EMBL" id="MDX5978676.1"/>
    </source>
</evidence>
<comment type="caution">
    <text evidence="3">The sequence shown here is derived from an EMBL/GenBank/DDBJ whole genome shotgun (WGS) entry which is preliminary data.</text>
</comment>
<dbReference type="InterPro" id="IPR001509">
    <property type="entry name" value="Epimerase_deHydtase"/>
</dbReference>
<feature type="compositionally biased region" description="Polar residues" evidence="1">
    <location>
        <begin position="350"/>
        <end position="364"/>
    </location>
</feature>
<evidence type="ECO:0000256" key="1">
    <source>
        <dbReference type="SAM" id="MobiDB-lite"/>
    </source>
</evidence>
<dbReference type="PANTHER" id="PTHR43245:SF23">
    <property type="entry name" value="NAD(P)-BINDING DOMAIN-CONTAINING PROTEIN"/>
    <property type="match status" value="1"/>
</dbReference>
<evidence type="ECO:0000313" key="4">
    <source>
        <dbReference type="Proteomes" id="UP001276761"/>
    </source>
</evidence>
<dbReference type="PANTHER" id="PTHR43245">
    <property type="entry name" value="BIFUNCTIONAL POLYMYXIN RESISTANCE PROTEIN ARNA"/>
    <property type="match status" value="1"/>
</dbReference>
<dbReference type="CDD" id="cd08946">
    <property type="entry name" value="SDR_e"/>
    <property type="match status" value="1"/>
</dbReference>
<evidence type="ECO:0000259" key="2">
    <source>
        <dbReference type="Pfam" id="PF01370"/>
    </source>
</evidence>